<accession>A0ABZ2G054</accession>
<dbReference type="PROSITE" id="PS50175">
    <property type="entry name" value="ASP_PROT_RETROV"/>
    <property type="match status" value="1"/>
</dbReference>
<dbReference type="Pfam" id="PF13975">
    <property type="entry name" value="gag-asp_proteas"/>
    <property type="match status" value="1"/>
</dbReference>
<gene>
    <name evidence="4" type="ORF">V6R86_07295</name>
</gene>
<organism evidence="4 5">
    <name type="scientific">Sphingomonas kaistensis</name>
    <dbReference type="NCBI Taxonomy" id="298708"/>
    <lineage>
        <taxon>Bacteria</taxon>
        <taxon>Pseudomonadati</taxon>
        <taxon>Pseudomonadota</taxon>
        <taxon>Alphaproteobacteria</taxon>
        <taxon>Sphingomonadales</taxon>
        <taxon>Sphingomonadaceae</taxon>
        <taxon>Sphingomonas</taxon>
    </lineage>
</organism>
<dbReference type="CDD" id="cd05483">
    <property type="entry name" value="retropepsin_like_bacteria"/>
    <property type="match status" value="1"/>
</dbReference>
<dbReference type="Gene3D" id="2.40.70.10">
    <property type="entry name" value="Acid Proteases"/>
    <property type="match status" value="2"/>
</dbReference>
<dbReference type="Proteomes" id="UP001382935">
    <property type="component" value="Chromosome"/>
</dbReference>
<reference evidence="4 5" key="1">
    <citation type="submission" date="2024-02" db="EMBL/GenBank/DDBJ databases">
        <title>Full genome sequence of Sphingomonas kaistensis.</title>
        <authorList>
            <person name="Poletto B.L."/>
            <person name="Silva G."/>
            <person name="Galante D."/>
            <person name="Campos K.R."/>
            <person name="Santos M.B.N."/>
            <person name="Sacchi C.T."/>
        </authorList>
    </citation>
    <scope>NUCLEOTIDE SEQUENCE [LARGE SCALE GENOMIC DNA]</scope>
    <source>
        <strain evidence="4 5">MA4R</strain>
    </source>
</reference>
<feature type="region of interest" description="Disordered" evidence="2">
    <location>
        <begin position="23"/>
        <end position="43"/>
    </location>
</feature>
<keyword evidence="4" id="KW-0645">Protease</keyword>
<protein>
    <submittedName>
        <fullName evidence="4">Aspartyl protease family protein</fullName>
    </submittedName>
</protein>
<evidence type="ECO:0000256" key="1">
    <source>
        <dbReference type="ARBA" id="ARBA00022801"/>
    </source>
</evidence>
<evidence type="ECO:0000256" key="2">
    <source>
        <dbReference type="SAM" id="MobiDB-lite"/>
    </source>
</evidence>
<dbReference type="Pfam" id="PF13650">
    <property type="entry name" value="Asp_protease_2"/>
    <property type="match status" value="1"/>
</dbReference>
<sequence length="333" mass="35390">MMLALTAAAALAATPVVPQTASTPLTRLEATNAPADDGADESEKLSLERLPDLRLTVNVAVGGEGPFRFLVDTAADRSAVSHQMAARLKLAPGREAVLHSVSGVSRVSTASVRGMQVATRTLPDVNAPLLDESHVGADGILGTDVLRSAMVRFDFRQRQLSILPSTKAQRKTDDPDAIVVEARRRAGRLIVTEAELDGQKLTVVLDTGSEMSVGNAALRRALHRRGQLGVETSAILGSVTGATLPASVMKSRKLDIGGVTLLELGIAFADVHTFRALGIDDRPALLLGMNALHAFDSLTIDMRAKKLRFVMPAPAGRSSRYASADVRDPLQRR</sequence>
<dbReference type="InterPro" id="IPR001969">
    <property type="entry name" value="Aspartic_peptidase_AS"/>
</dbReference>
<dbReference type="RefSeq" id="WP_338503283.1">
    <property type="nucleotide sequence ID" value="NZ_CP145607.1"/>
</dbReference>
<evidence type="ECO:0000259" key="3">
    <source>
        <dbReference type="PROSITE" id="PS50175"/>
    </source>
</evidence>
<keyword evidence="5" id="KW-1185">Reference proteome</keyword>
<dbReference type="GO" id="GO:0008233">
    <property type="term" value="F:peptidase activity"/>
    <property type="evidence" value="ECO:0007669"/>
    <property type="project" value="UniProtKB-KW"/>
</dbReference>
<dbReference type="InterPro" id="IPR021109">
    <property type="entry name" value="Peptidase_aspartic_dom_sf"/>
</dbReference>
<name>A0ABZ2G054_9SPHN</name>
<dbReference type="SUPFAM" id="SSF50630">
    <property type="entry name" value="Acid proteases"/>
    <property type="match status" value="2"/>
</dbReference>
<dbReference type="InterPro" id="IPR034122">
    <property type="entry name" value="Retropepsin-like_bacterial"/>
</dbReference>
<keyword evidence="1" id="KW-0378">Hydrolase</keyword>
<proteinExistence type="predicted"/>
<dbReference type="GO" id="GO:0006508">
    <property type="term" value="P:proteolysis"/>
    <property type="evidence" value="ECO:0007669"/>
    <property type="project" value="UniProtKB-KW"/>
</dbReference>
<evidence type="ECO:0000313" key="4">
    <source>
        <dbReference type="EMBL" id="WWM70483.1"/>
    </source>
</evidence>
<dbReference type="EMBL" id="CP145607">
    <property type="protein sequence ID" value="WWM70483.1"/>
    <property type="molecule type" value="Genomic_DNA"/>
</dbReference>
<feature type="domain" description="Peptidase A2" evidence="3">
    <location>
        <begin position="67"/>
        <end position="145"/>
    </location>
</feature>
<dbReference type="PROSITE" id="PS00141">
    <property type="entry name" value="ASP_PROTEASE"/>
    <property type="match status" value="1"/>
</dbReference>
<evidence type="ECO:0000313" key="5">
    <source>
        <dbReference type="Proteomes" id="UP001382935"/>
    </source>
</evidence>
<dbReference type="InterPro" id="IPR001995">
    <property type="entry name" value="Peptidase_A2_cat"/>
</dbReference>